<feature type="transmembrane region" description="Helical" evidence="5">
    <location>
        <begin position="6"/>
        <end position="27"/>
    </location>
</feature>
<dbReference type="EMBL" id="CP071793">
    <property type="protein sequence ID" value="QTD51649.1"/>
    <property type="molecule type" value="Genomic_DNA"/>
</dbReference>
<sequence length="140" mass="15322">MTMNPTGLALIGYIAWLLLLVTMLVLIRATCTLTGKKAANDFNPNGLDVSPFSGRLCRAHANCYESFPFIGGLLMVALATDATRITDGLALPLLAARLTQSSIHLISTSELAVTVRFILFFTQIAICLWWSWRFAVLFLG</sequence>
<dbReference type="Gene3D" id="1.20.120.550">
    <property type="entry name" value="Membrane associated eicosanoid/glutathione metabolism-like domain"/>
    <property type="match status" value="1"/>
</dbReference>
<dbReference type="KEGG" id="scor:J3U87_04195"/>
<dbReference type="InterPro" id="IPR001129">
    <property type="entry name" value="Membr-assoc_MAPEG"/>
</dbReference>
<keyword evidence="7" id="KW-1185">Reference proteome</keyword>
<evidence type="ECO:0000313" key="7">
    <source>
        <dbReference type="Proteomes" id="UP000663929"/>
    </source>
</evidence>
<evidence type="ECO:0000256" key="5">
    <source>
        <dbReference type="SAM" id="Phobius"/>
    </source>
</evidence>
<dbReference type="RefSeq" id="WP_237381775.1">
    <property type="nucleotide sequence ID" value="NZ_CP071793.1"/>
</dbReference>
<evidence type="ECO:0000256" key="1">
    <source>
        <dbReference type="ARBA" id="ARBA00004370"/>
    </source>
</evidence>
<evidence type="ECO:0000256" key="4">
    <source>
        <dbReference type="ARBA" id="ARBA00023136"/>
    </source>
</evidence>
<dbReference type="SUPFAM" id="SSF161084">
    <property type="entry name" value="MAPEG domain-like"/>
    <property type="match status" value="1"/>
</dbReference>
<gene>
    <name evidence="6" type="ORF">J3U87_04195</name>
</gene>
<organism evidence="6 7">
    <name type="scientific">Sulfidibacter corallicola</name>
    <dbReference type="NCBI Taxonomy" id="2818388"/>
    <lineage>
        <taxon>Bacteria</taxon>
        <taxon>Pseudomonadati</taxon>
        <taxon>Acidobacteriota</taxon>
        <taxon>Holophagae</taxon>
        <taxon>Acanthopleuribacterales</taxon>
        <taxon>Acanthopleuribacteraceae</taxon>
        <taxon>Sulfidibacter</taxon>
    </lineage>
</organism>
<dbReference type="AlphaFoldDB" id="A0A8A4TNU9"/>
<dbReference type="Proteomes" id="UP000663929">
    <property type="component" value="Chromosome"/>
</dbReference>
<dbReference type="InterPro" id="IPR023352">
    <property type="entry name" value="MAPEG-like_dom_sf"/>
</dbReference>
<protein>
    <submittedName>
        <fullName evidence="6">MAPEG family protein</fullName>
    </submittedName>
</protein>
<feature type="transmembrane region" description="Helical" evidence="5">
    <location>
        <begin position="111"/>
        <end position="132"/>
    </location>
</feature>
<keyword evidence="4 5" id="KW-0472">Membrane</keyword>
<proteinExistence type="predicted"/>
<keyword evidence="2 5" id="KW-0812">Transmembrane</keyword>
<reference evidence="6" key="1">
    <citation type="submission" date="2021-03" db="EMBL/GenBank/DDBJ databases">
        <title>Acanthopleuribacteraceae sp. M133.</title>
        <authorList>
            <person name="Wang G."/>
        </authorList>
    </citation>
    <scope>NUCLEOTIDE SEQUENCE</scope>
    <source>
        <strain evidence="6">M133</strain>
    </source>
</reference>
<keyword evidence="3 5" id="KW-1133">Transmembrane helix</keyword>
<evidence type="ECO:0000313" key="6">
    <source>
        <dbReference type="EMBL" id="QTD51649.1"/>
    </source>
</evidence>
<dbReference type="Pfam" id="PF01124">
    <property type="entry name" value="MAPEG"/>
    <property type="match status" value="1"/>
</dbReference>
<accession>A0A8A4TNU9</accession>
<comment type="subcellular location">
    <subcellularLocation>
        <location evidence="1">Membrane</location>
    </subcellularLocation>
</comment>
<evidence type="ECO:0000256" key="3">
    <source>
        <dbReference type="ARBA" id="ARBA00022989"/>
    </source>
</evidence>
<evidence type="ECO:0000256" key="2">
    <source>
        <dbReference type="ARBA" id="ARBA00022692"/>
    </source>
</evidence>
<name>A0A8A4TNU9_SULCO</name>
<dbReference type="GO" id="GO:0016020">
    <property type="term" value="C:membrane"/>
    <property type="evidence" value="ECO:0007669"/>
    <property type="project" value="UniProtKB-SubCell"/>
</dbReference>